<reference evidence="1" key="2">
    <citation type="submission" date="2017-11" db="EMBL/GenBank/DDBJ databases">
        <title>Coralsnake Venomics: Analyses of Venom Gland Transcriptomes and Proteomes of Six Brazilian Taxa.</title>
        <authorList>
            <person name="Aird S.D."/>
            <person name="Jorge da Silva N."/>
            <person name="Qiu L."/>
            <person name="Villar-Briones A."/>
            <person name="Aparecida-Saddi V."/>
            <person name="Campos-Telles M.P."/>
            <person name="Grau M."/>
            <person name="Mikheyev A.S."/>
        </authorList>
    </citation>
    <scope>NUCLEOTIDE SEQUENCE</scope>
    <source>
        <tissue evidence="1">Venom_gland</tissue>
    </source>
</reference>
<dbReference type="AlphaFoldDB" id="A0A2D4KMM5"/>
<sequence length="142" mass="15835">MADPYVITRSFPSHMIVILELESRHLFITVPGSQGPGISTCNLPSQLLISKVNGGSWIHLTIAAKKIIKLGNFMTSLQQQNSSSNYGHKLRATCIVQCCSFSESIFLRLEHKNILSKNNSNLWQILQTNCFSSCCFKNPMTS</sequence>
<accession>A0A2D4KMM5</accession>
<organism evidence="1">
    <name type="scientific">Micrurus paraensis</name>
    <dbReference type="NCBI Taxonomy" id="1970185"/>
    <lineage>
        <taxon>Eukaryota</taxon>
        <taxon>Metazoa</taxon>
        <taxon>Chordata</taxon>
        <taxon>Craniata</taxon>
        <taxon>Vertebrata</taxon>
        <taxon>Euteleostomi</taxon>
        <taxon>Lepidosauria</taxon>
        <taxon>Squamata</taxon>
        <taxon>Bifurcata</taxon>
        <taxon>Unidentata</taxon>
        <taxon>Episquamata</taxon>
        <taxon>Toxicofera</taxon>
        <taxon>Serpentes</taxon>
        <taxon>Colubroidea</taxon>
        <taxon>Elapidae</taxon>
        <taxon>Elapinae</taxon>
        <taxon>Micrurus</taxon>
    </lineage>
</organism>
<proteinExistence type="predicted"/>
<reference evidence="1" key="1">
    <citation type="submission" date="2017-07" db="EMBL/GenBank/DDBJ databases">
        <authorList>
            <person name="Mikheyev A."/>
            <person name="Grau M."/>
        </authorList>
    </citation>
    <scope>NUCLEOTIDE SEQUENCE</scope>
    <source>
        <tissue evidence="1">Venom_gland</tissue>
    </source>
</reference>
<protein>
    <submittedName>
        <fullName evidence="1">Uncharacterized protein</fullName>
    </submittedName>
</protein>
<dbReference type="EMBL" id="IACL01070668">
    <property type="protein sequence ID" value="LAB09966.1"/>
    <property type="molecule type" value="Transcribed_RNA"/>
</dbReference>
<name>A0A2D4KMM5_9SAUR</name>
<evidence type="ECO:0000313" key="1">
    <source>
        <dbReference type="EMBL" id="LAB09966.1"/>
    </source>
</evidence>